<dbReference type="Proteomes" id="UP000036834">
    <property type="component" value="Unassembled WGS sequence"/>
</dbReference>
<name>A0A0K9YIY4_9BACL</name>
<gene>
    <name evidence="3" type="ORF">ADS79_32325</name>
</gene>
<proteinExistence type="predicted"/>
<feature type="region of interest" description="Disordered" evidence="1">
    <location>
        <begin position="44"/>
        <end position="63"/>
    </location>
</feature>
<dbReference type="STRING" id="54915.ADS79_32325"/>
<dbReference type="AlphaFoldDB" id="A0A0K9YIY4"/>
<dbReference type="EMBL" id="LGIQ01000017">
    <property type="protein sequence ID" value="KNB68657.1"/>
    <property type="molecule type" value="Genomic_DNA"/>
</dbReference>
<sequence length="63" mass="6953">MSAFTKKEVPIMSTFYLIIGIVLGVAGFGMLLAAMTSSPLVKQRKLERQRKAAENHRPEEGGF</sequence>
<protein>
    <submittedName>
        <fullName evidence="3">Uncharacterized protein</fullName>
    </submittedName>
</protein>
<evidence type="ECO:0000313" key="4">
    <source>
        <dbReference type="Proteomes" id="UP000036834"/>
    </source>
</evidence>
<dbReference type="PATRIC" id="fig|54915.3.peg.568"/>
<evidence type="ECO:0000256" key="2">
    <source>
        <dbReference type="SAM" id="Phobius"/>
    </source>
</evidence>
<reference evidence="4" key="1">
    <citation type="submission" date="2015-07" db="EMBL/GenBank/DDBJ databases">
        <title>Genome sequencing project for genomic taxonomy and phylogenomics of Bacillus-like bacteria.</title>
        <authorList>
            <person name="Liu B."/>
            <person name="Wang J."/>
            <person name="Zhu Y."/>
            <person name="Liu G."/>
            <person name="Chen Q."/>
            <person name="Chen Z."/>
            <person name="Lan J."/>
            <person name="Che J."/>
            <person name="Ge C."/>
            <person name="Shi H."/>
            <person name="Pan Z."/>
            <person name="Liu X."/>
        </authorList>
    </citation>
    <scope>NUCLEOTIDE SEQUENCE [LARGE SCALE GENOMIC DNA]</scope>
    <source>
        <strain evidence="4">DSM 9887</strain>
    </source>
</reference>
<keyword evidence="2" id="KW-0812">Transmembrane</keyword>
<feature type="transmembrane region" description="Helical" evidence="2">
    <location>
        <begin position="15"/>
        <end position="41"/>
    </location>
</feature>
<organism evidence="3 4">
    <name type="scientific">Brevibacillus reuszeri</name>
    <dbReference type="NCBI Taxonomy" id="54915"/>
    <lineage>
        <taxon>Bacteria</taxon>
        <taxon>Bacillati</taxon>
        <taxon>Bacillota</taxon>
        <taxon>Bacilli</taxon>
        <taxon>Bacillales</taxon>
        <taxon>Paenibacillaceae</taxon>
        <taxon>Brevibacillus</taxon>
    </lineage>
</organism>
<evidence type="ECO:0000256" key="1">
    <source>
        <dbReference type="SAM" id="MobiDB-lite"/>
    </source>
</evidence>
<keyword evidence="2" id="KW-1133">Transmembrane helix</keyword>
<evidence type="ECO:0000313" key="3">
    <source>
        <dbReference type="EMBL" id="KNB68657.1"/>
    </source>
</evidence>
<dbReference type="OrthoDB" id="2472373at2"/>
<keyword evidence="2" id="KW-0472">Membrane</keyword>
<accession>A0A0K9YIY4</accession>
<comment type="caution">
    <text evidence="3">The sequence shown here is derived from an EMBL/GenBank/DDBJ whole genome shotgun (WGS) entry which is preliminary data.</text>
</comment>